<name>G0ADE4_COLFT</name>
<dbReference type="KEGG" id="cfu:CFU_3582"/>
<reference evidence="2" key="6">
    <citation type="submission" date="2011-05" db="EMBL/GenBank/DDBJ databases">
        <title>Complete sequence of Collimonas fungivorans Ter331.</title>
        <authorList>
            <person name="Leveau J.H."/>
        </authorList>
    </citation>
    <scope>NUCLEOTIDE SEQUENCE [LARGE SCALE GENOMIC DNA]</scope>
    <source>
        <strain evidence="2">Ter331</strain>
    </source>
</reference>
<gene>
    <name evidence="1" type="ordered locus">CFU_3582</name>
</gene>
<reference evidence="1 2" key="5">
    <citation type="journal article" date="2011" name="ISME J.">
        <title>Dual transcriptional profiling of a bacterial/fungal confrontation: Collimonas fungivorans versus Aspergillus niger.</title>
        <authorList>
            <person name="Mela F."/>
            <person name="Fritsche K."/>
            <person name="de Boer W."/>
            <person name="van Veen J.A."/>
            <person name="de Graaff L.H."/>
            <person name="van den Berg M."/>
            <person name="Leveau J.H."/>
        </authorList>
    </citation>
    <scope>NUCLEOTIDE SEQUENCE [LARGE SCALE GENOMIC DNA]</scope>
    <source>
        <strain evidence="1 2">Ter331</strain>
    </source>
</reference>
<organism evidence="1 2">
    <name type="scientific">Collimonas fungivorans (strain Ter331)</name>
    <dbReference type="NCBI Taxonomy" id="1005048"/>
    <lineage>
        <taxon>Bacteria</taxon>
        <taxon>Pseudomonadati</taxon>
        <taxon>Pseudomonadota</taxon>
        <taxon>Betaproteobacteria</taxon>
        <taxon>Burkholderiales</taxon>
        <taxon>Oxalobacteraceae</taxon>
        <taxon>Collimonas</taxon>
    </lineage>
</organism>
<accession>G0ADE4</accession>
<dbReference type="HOGENOM" id="CLU_2681340_0_0_4"/>
<evidence type="ECO:0000313" key="1">
    <source>
        <dbReference type="EMBL" id="AEK63406.1"/>
    </source>
</evidence>
<reference evidence="1 2" key="2">
    <citation type="journal article" date="2006" name="J. Microbiol. Methods">
        <title>Genomic flank-sequencing of plasposon insertion sites for rapid identification of functional genes.</title>
        <authorList>
            <person name="Leveau J.H."/>
            <person name="Gerards S."/>
            <person name="Fritsche K."/>
            <person name="Zondag G."/>
            <person name="van Veen J.A."/>
        </authorList>
    </citation>
    <scope>NUCLEOTIDE SEQUENCE [LARGE SCALE GENOMIC DNA]</scope>
    <source>
        <strain evidence="1 2">Ter331</strain>
    </source>
</reference>
<reference evidence="1 2" key="3">
    <citation type="journal article" date="2008" name="FEMS Microbiol. Ecol.">
        <title>Identification and characterization of genes underlying chitinolysis in Collimonas fungivorans Ter331.</title>
        <authorList>
            <person name="Fritsche K."/>
            <person name="de Boer W."/>
            <person name="Gerards S."/>
            <person name="van den Berg M."/>
            <person name="van Veen J.A."/>
            <person name="Leveau J.H."/>
        </authorList>
    </citation>
    <scope>NUCLEOTIDE SEQUENCE [LARGE SCALE GENOMIC DNA]</scope>
    <source>
        <strain evidence="1 2">Ter331</strain>
    </source>
</reference>
<reference evidence="1 2" key="1">
    <citation type="journal article" date="2004" name="Environ. Microbiol.">
        <title>Phylogeny-function analysis of (meta)genomic libraries: screening for expression of ribosomal RNA genes by large-insert library fluorescent in situ hybridization (LIL-FISH).</title>
        <authorList>
            <person name="Leveau J.H."/>
            <person name="Gerards S."/>
            <person name="de Boer W."/>
            <person name="van Veen J.A."/>
        </authorList>
    </citation>
    <scope>NUCLEOTIDE SEQUENCE [LARGE SCALE GENOMIC DNA]</scope>
    <source>
        <strain evidence="1 2">Ter331</strain>
    </source>
</reference>
<keyword evidence="2" id="KW-1185">Reference proteome</keyword>
<protein>
    <submittedName>
        <fullName evidence="1">Uncharacterized protein</fullName>
    </submittedName>
</protein>
<proteinExistence type="predicted"/>
<dbReference type="AlphaFoldDB" id="G0ADE4"/>
<sequence>MKQAACALIIAEYPGEDAAMYAEVHCCDFKIILRKHQRGNPFLYECLHRRFMCCRAVDSVRPDFFIQYAGLATM</sequence>
<dbReference type="Proteomes" id="UP000008392">
    <property type="component" value="Chromosome"/>
</dbReference>
<dbReference type="EMBL" id="CP002745">
    <property type="protein sequence ID" value="AEK63406.1"/>
    <property type="molecule type" value="Genomic_DNA"/>
</dbReference>
<reference evidence="1 2" key="4">
    <citation type="journal article" date="2010" name="Environ. Microbiol.">
        <title>The bacterial genus Collimonas: mycophagy, weathering and other adaptive solutions to life in oligotrophic soil environments.</title>
        <authorList>
            <person name="Leveau J.H."/>
            <person name="Uroz S."/>
            <person name="de Boer W."/>
        </authorList>
    </citation>
    <scope>NUCLEOTIDE SEQUENCE [LARGE SCALE GENOMIC DNA]</scope>
    <source>
        <strain evidence="1 2">Ter331</strain>
    </source>
</reference>
<evidence type="ECO:0000313" key="2">
    <source>
        <dbReference type="Proteomes" id="UP000008392"/>
    </source>
</evidence>